<name>A9UZ93_MONBE</name>
<feature type="domain" description="Inhibitor of growth protein N-terminal histone-binding" evidence="1">
    <location>
        <begin position="1"/>
        <end position="75"/>
    </location>
</feature>
<dbReference type="AlphaFoldDB" id="A9UZ93"/>
<dbReference type="RefSeq" id="XP_001745903.1">
    <property type="nucleotide sequence ID" value="XM_001745851.1"/>
</dbReference>
<sequence>MDTMVQKSLDAVERKKKRHFPEFLNMSETQRRDRIHEMHLDYDRAIKTANEKVQQSGDLVKKMDRAIKYLDRQLAEYQRYLEQTPGLIRKLQQRSMNLDVAYEEEQDDYDEQYTQFATPTAKNNKR</sequence>
<dbReference type="Pfam" id="PF12998">
    <property type="entry name" value="ING"/>
    <property type="match status" value="1"/>
</dbReference>
<protein>
    <recommendedName>
        <fullName evidence="1">Inhibitor of growth protein N-terminal histone-binding domain-containing protein</fullName>
    </recommendedName>
</protein>
<dbReference type="KEGG" id="mbr:MONBRDRAFT_25384"/>
<evidence type="ECO:0000259" key="1">
    <source>
        <dbReference type="Pfam" id="PF12998"/>
    </source>
</evidence>
<reference evidence="2 3" key="1">
    <citation type="journal article" date="2008" name="Nature">
        <title>The genome of the choanoflagellate Monosiga brevicollis and the origin of metazoans.</title>
        <authorList>
            <consortium name="JGI Sequencing"/>
            <person name="King N."/>
            <person name="Westbrook M.J."/>
            <person name="Young S.L."/>
            <person name="Kuo A."/>
            <person name="Abedin M."/>
            <person name="Chapman J."/>
            <person name="Fairclough S."/>
            <person name="Hellsten U."/>
            <person name="Isogai Y."/>
            <person name="Letunic I."/>
            <person name="Marr M."/>
            <person name="Pincus D."/>
            <person name="Putnam N."/>
            <person name="Rokas A."/>
            <person name="Wright K.J."/>
            <person name="Zuzow R."/>
            <person name="Dirks W."/>
            <person name="Good M."/>
            <person name="Goodstein D."/>
            <person name="Lemons D."/>
            <person name="Li W."/>
            <person name="Lyons J.B."/>
            <person name="Morris A."/>
            <person name="Nichols S."/>
            <person name="Richter D.J."/>
            <person name="Salamov A."/>
            <person name="Bork P."/>
            <person name="Lim W.A."/>
            <person name="Manning G."/>
            <person name="Miller W.T."/>
            <person name="McGinnis W."/>
            <person name="Shapiro H."/>
            <person name="Tjian R."/>
            <person name="Grigoriev I.V."/>
            <person name="Rokhsar D."/>
        </authorList>
    </citation>
    <scope>NUCLEOTIDE SEQUENCE [LARGE SCALE GENOMIC DNA]</scope>
    <source>
        <strain evidence="3">MX1 / ATCC 50154</strain>
    </source>
</reference>
<evidence type="ECO:0000313" key="2">
    <source>
        <dbReference type="EMBL" id="EDQ89327.1"/>
    </source>
</evidence>
<organism evidence="2 3">
    <name type="scientific">Monosiga brevicollis</name>
    <name type="common">Choanoflagellate</name>
    <dbReference type="NCBI Taxonomy" id="81824"/>
    <lineage>
        <taxon>Eukaryota</taxon>
        <taxon>Choanoflagellata</taxon>
        <taxon>Craspedida</taxon>
        <taxon>Salpingoecidae</taxon>
        <taxon>Monosiga</taxon>
    </lineage>
</organism>
<dbReference type="GeneID" id="5891086"/>
<dbReference type="InterPro" id="IPR024610">
    <property type="entry name" value="ING_N_histone-binding"/>
</dbReference>
<dbReference type="Proteomes" id="UP000001357">
    <property type="component" value="Unassembled WGS sequence"/>
</dbReference>
<proteinExistence type="predicted"/>
<keyword evidence="3" id="KW-1185">Reference proteome</keyword>
<gene>
    <name evidence="2" type="ORF">MONBRDRAFT_25384</name>
</gene>
<dbReference type="InParanoid" id="A9UZ93"/>
<dbReference type="Gene3D" id="6.10.140.1740">
    <property type="match status" value="1"/>
</dbReference>
<accession>A9UZ93</accession>
<evidence type="ECO:0000313" key="3">
    <source>
        <dbReference type="Proteomes" id="UP000001357"/>
    </source>
</evidence>
<dbReference type="EMBL" id="CH991551">
    <property type="protein sequence ID" value="EDQ89327.1"/>
    <property type="molecule type" value="Genomic_DNA"/>
</dbReference>